<dbReference type="Pfam" id="PF20253">
    <property type="entry name" value="DUF6604"/>
    <property type="match status" value="1"/>
</dbReference>
<dbReference type="EMBL" id="JACCJB010000022">
    <property type="protein sequence ID" value="KAF6218279.1"/>
    <property type="molecule type" value="Genomic_DNA"/>
</dbReference>
<dbReference type="Proteomes" id="UP000593566">
    <property type="component" value="Unassembled WGS sequence"/>
</dbReference>
<sequence length="342" mass="38826">MLAIAASRLSPSDTWKRKNEKTKERPILGSWRERRGSKESGEEKGSGETKETLGSWRLRKRERTKAMDETGVHGDCIPAEWKLQKMYKQLKIDNNKFTTWLVESVYPCGRSLSCSETLPPCITLSRKQAKGMSKPDWAVTSNAILTTSTDHPKYDIIVNNITELARQTQKTPASMMALLDRLIVERTEYSYWMSRKSTDDLSKFSNESHVYYIEVLKEVKVILAEHIEPQTTRLCQAESLTLSETTNIPTQTPNPTLGKRKVSSTSHQNPDRRKAMKTESTTSSPKHVLQKEAKHLTTTQRQQEKEWRHVVANSCNKMAEKDCAPVAKPMSYAAALRVAVAV</sequence>
<reference evidence="3 4" key="1">
    <citation type="journal article" date="2020" name="Genomics">
        <title>Complete, high-quality genomes from long-read metagenomic sequencing of two wolf lichen thalli reveals enigmatic genome architecture.</title>
        <authorList>
            <person name="McKenzie S.K."/>
            <person name="Walston R.F."/>
            <person name="Allen J.L."/>
        </authorList>
    </citation>
    <scope>NUCLEOTIDE SEQUENCE [LARGE SCALE GENOMIC DNA]</scope>
    <source>
        <strain evidence="3">WasteWater1</strain>
    </source>
</reference>
<proteinExistence type="predicted"/>
<dbReference type="GeneID" id="59334030"/>
<protein>
    <recommendedName>
        <fullName evidence="2">DUF6604 domain-containing protein</fullName>
    </recommendedName>
</protein>
<evidence type="ECO:0000256" key="1">
    <source>
        <dbReference type="SAM" id="MobiDB-lite"/>
    </source>
</evidence>
<feature type="domain" description="DUF6604" evidence="2">
    <location>
        <begin position="88"/>
        <end position="291"/>
    </location>
</feature>
<evidence type="ECO:0000313" key="4">
    <source>
        <dbReference type="Proteomes" id="UP000593566"/>
    </source>
</evidence>
<dbReference type="RefSeq" id="XP_037147714.1">
    <property type="nucleotide sequence ID" value="XM_037296533.1"/>
</dbReference>
<keyword evidence="4" id="KW-1185">Reference proteome</keyword>
<name>A0A8H6C7H4_9LECA</name>
<feature type="region of interest" description="Disordered" evidence="1">
    <location>
        <begin position="1"/>
        <end position="53"/>
    </location>
</feature>
<comment type="caution">
    <text evidence="3">The sequence shown here is derived from an EMBL/GenBank/DDBJ whole genome shotgun (WGS) entry which is preliminary data.</text>
</comment>
<gene>
    <name evidence="3" type="ORF">HO133_005625</name>
</gene>
<dbReference type="InterPro" id="IPR046539">
    <property type="entry name" value="DUF6604"/>
</dbReference>
<dbReference type="AlphaFoldDB" id="A0A8H6C7H4"/>
<evidence type="ECO:0000313" key="3">
    <source>
        <dbReference type="EMBL" id="KAF6218279.1"/>
    </source>
</evidence>
<organism evidence="3 4">
    <name type="scientific">Letharia lupina</name>
    <dbReference type="NCBI Taxonomy" id="560253"/>
    <lineage>
        <taxon>Eukaryota</taxon>
        <taxon>Fungi</taxon>
        <taxon>Dikarya</taxon>
        <taxon>Ascomycota</taxon>
        <taxon>Pezizomycotina</taxon>
        <taxon>Lecanoromycetes</taxon>
        <taxon>OSLEUM clade</taxon>
        <taxon>Lecanoromycetidae</taxon>
        <taxon>Lecanorales</taxon>
        <taxon>Lecanorineae</taxon>
        <taxon>Parmeliaceae</taxon>
        <taxon>Letharia</taxon>
    </lineage>
</organism>
<feature type="compositionally biased region" description="Low complexity" evidence="1">
    <location>
        <begin position="245"/>
        <end position="256"/>
    </location>
</feature>
<evidence type="ECO:0000259" key="2">
    <source>
        <dbReference type="Pfam" id="PF20253"/>
    </source>
</evidence>
<feature type="region of interest" description="Disordered" evidence="1">
    <location>
        <begin position="245"/>
        <end position="305"/>
    </location>
</feature>
<feature type="compositionally biased region" description="Basic and acidic residues" evidence="1">
    <location>
        <begin position="14"/>
        <end position="51"/>
    </location>
</feature>
<accession>A0A8H6C7H4</accession>